<dbReference type="Proteomes" id="UP000824135">
    <property type="component" value="Unassembled WGS sequence"/>
</dbReference>
<dbReference type="PROSITE" id="PS51186">
    <property type="entry name" value="GNAT"/>
    <property type="match status" value="1"/>
</dbReference>
<name>A0A9D2CEB5_9FIRM</name>
<dbReference type="PANTHER" id="PTHR46067:SF27">
    <property type="entry name" value="ACYL-COA N-ACYLTRANSFERASES (NAT) SUPERFAMILY PROTEIN"/>
    <property type="match status" value="1"/>
</dbReference>
<dbReference type="PANTHER" id="PTHR46067">
    <property type="entry name" value="ACYL-COA N-ACYLTRANSFERASES (NAT) SUPERFAMILY PROTEIN"/>
    <property type="match status" value="1"/>
</dbReference>
<dbReference type="Gene3D" id="3.40.630.30">
    <property type="match status" value="1"/>
</dbReference>
<reference evidence="2" key="1">
    <citation type="journal article" date="2021" name="PeerJ">
        <title>Extensive microbial diversity within the chicken gut microbiome revealed by metagenomics and culture.</title>
        <authorList>
            <person name="Gilroy R."/>
            <person name="Ravi A."/>
            <person name="Getino M."/>
            <person name="Pursley I."/>
            <person name="Horton D.L."/>
            <person name="Alikhan N.F."/>
            <person name="Baker D."/>
            <person name="Gharbi K."/>
            <person name="Hall N."/>
            <person name="Watson M."/>
            <person name="Adriaenssens E.M."/>
            <person name="Foster-Nyarko E."/>
            <person name="Jarju S."/>
            <person name="Secka A."/>
            <person name="Antonio M."/>
            <person name="Oren A."/>
            <person name="Chaudhuri R.R."/>
            <person name="La Ragione R."/>
            <person name="Hildebrand F."/>
            <person name="Pallen M.J."/>
        </authorList>
    </citation>
    <scope>NUCLEOTIDE SEQUENCE</scope>
    <source>
        <strain evidence="2">CHK199-9574</strain>
    </source>
</reference>
<comment type="caution">
    <text evidence="2">The sequence shown here is derived from an EMBL/GenBank/DDBJ whole genome shotgun (WGS) entry which is preliminary data.</text>
</comment>
<accession>A0A9D2CEB5</accession>
<dbReference type="GO" id="GO:0016747">
    <property type="term" value="F:acyltransferase activity, transferring groups other than amino-acyl groups"/>
    <property type="evidence" value="ECO:0007669"/>
    <property type="project" value="InterPro"/>
</dbReference>
<evidence type="ECO:0000313" key="3">
    <source>
        <dbReference type="Proteomes" id="UP000824135"/>
    </source>
</evidence>
<dbReference type="EMBL" id="DXCO01000009">
    <property type="protein sequence ID" value="HIY77638.1"/>
    <property type="molecule type" value="Genomic_DNA"/>
</dbReference>
<reference evidence="2" key="2">
    <citation type="submission" date="2021-04" db="EMBL/GenBank/DDBJ databases">
        <authorList>
            <person name="Gilroy R."/>
        </authorList>
    </citation>
    <scope>NUCLEOTIDE SEQUENCE</scope>
    <source>
        <strain evidence="2">CHK199-9574</strain>
    </source>
</reference>
<dbReference type="Pfam" id="PF13302">
    <property type="entry name" value="Acetyltransf_3"/>
    <property type="match status" value="1"/>
</dbReference>
<proteinExistence type="predicted"/>
<dbReference type="InterPro" id="IPR016181">
    <property type="entry name" value="Acyl_CoA_acyltransferase"/>
</dbReference>
<dbReference type="AlphaFoldDB" id="A0A9D2CEB5"/>
<evidence type="ECO:0000259" key="1">
    <source>
        <dbReference type="PROSITE" id="PS51186"/>
    </source>
</evidence>
<gene>
    <name evidence="2" type="ORF">H9728_01200</name>
</gene>
<dbReference type="SUPFAM" id="SSF55729">
    <property type="entry name" value="Acyl-CoA N-acyltransferases (Nat)"/>
    <property type="match status" value="1"/>
</dbReference>
<evidence type="ECO:0000313" key="2">
    <source>
        <dbReference type="EMBL" id="HIY77638.1"/>
    </source>
</evidence>
<dbReference type="InterPro" id="IPR000182">
    <property type="entry name" value="GNAT_dom"/>
</dbReference>
<organism evidence="2 3">
    <name type="scientific">Candidatus Borkfalkia excrementavium</name>
    <dbReference type="NCBI Taxonomy" id="2838505"/>
    <lineage>
        <taxon>Bacteria</taxon>
        <taxon>Bacillati</taxon>
        <taxon>Bacillota</taxon>
        <taxon>Clostridia</taxon>
        <taxon>Christensenellales</taxon>
        <taxon>Christensenellaceae</taxon>
        <taxon>Candidatus Borkfalkia</taxon>
    </lineage>
</organism>
<protein>
    <submittedName>
        <fullName evidence="2">GNAT family N-acetyltransferase</fullName>
    </submittedName>
</protein>
<sequence>MQFELCGWTEGLAPSLAKNANDARIVRYLNEGFPNPYTPEDARRFIAAANSGKFLWNKAIVVDGGAVGCVSLSRGHGVLRTSAEIGYWLHPACWGRGIMTAAVGSACADVFGQTDIVRIQAQVFSENLASARVLQKCGFVQEGVLRRSVCKEGRYYDLLLYGLLKEEVR</sequence>
<feature type="domain" description="N-acetyltransferase" evidence="1">
    <location>
        <begin position="12"/>
        <end position="161"/>
    </location>
</feature>